<feature type="signal peptide" evidence="3">
    <location>
        <begin position="1"/>
        <end position="19"/>
    </location>
</feature>
<dbReference type="OrthoDB" id="9803751at2"/>
<name>A0A2R8CG30_9RHOB</name>
<keyword evidence="2" id="KW-1133">Transmembrane helix</keyword>
<dbReference type="Pfam" id="PF00884">
    <property type="entry name" value="Sulfatase"/>
    <property type="match status" value="1"/>
</dbReference>
<evidence type="ECO:0000259" key="4">
    <source>
        <dbReference type="Pfam" id="PF00884"/>
    </source>
</evidence>
<evidence type="ECO:0000256" key="1">
    <source>
        <dbReference type="ARBA" id="ARBA00008779"/>
    </source>
</evidence>
<organism evidence="5 6">
    <name type="scientific">Falsiruegeria mediterranea M17</name>
    <dbReference type="NCBI Taxonomy" id="1200281"/>
    <lineage>
        <taxon>Bacteria</taxon>
        <taxon>Pseudomonadati</taxon>
        <taxon>Pseudomonadota</taxon>
        <taxon>Alphaproteobacteria</taxon>
        <taxon>Rhodobacterales</taxon>
        <taxon>Roseobacteraceae</taxon>
        <taxon>Falsiruegeria</taxon>
    </lineage>
</organism>
<evidence type="ECO:0000313" key="5">
    <source>
        <dbReference type="EMBL" id="SPJ31381.1"/>
    </source>
</evidence>
<dbReference type="InterPro" id="IPR050738">
    <property type="entry name" value="Sulfatase"/>
</dbReference>
<evidence type="ECO:0000256" key="2">
    <source>
        <dbReference type="SAM" id="Phobius"/>
    </source>
</evidence>
<feature type="domain" description="Sulfatase N-terminal" evidence="4">
    <location>
        <begin position="25"/>
        <end position="432"/>
    </location>
</feature>
<sequence>MKFTLAATFAIAAAIPAMAQEAARPNILLVLLDDAGFMDFGAYGGDAATPNIDALADRGAMFSRFYMSPQCGPSRAMLMTGRDNHEVGLGSIPETLSPDMRQYPGYSMRWEDGLPTIASRLNEEGYQTFISGKWGIGDIGQNLPHRFGFDRSFVIDATGGSNYDHTPYVPLYNTTNWYEDGKPTTLPEGFYSSEGIVDRMINYLDEADPQKPFFSFLSFQAIHIPIQVAPEYRDRYAGRFDEGWEAMRKQRLERAVDLGLVPESTELAPLPASSRDWENLSPADQSYWARSMQVNAGMLEAADHHLGRLLAHLEAQGQLDNTLVIVTSDNGPESSGIGNAPGAEGVFQRWWMRQTGWNQDFETLGERNTMTFIGEEWASVSAAPFALFKFTATEGGLRVPLVIAGPDLPQTGILDGRAHVTDLVPTMLDIAGLDPVAPDIRGRSLLPMLSGARAAVYGDDEAVGFEVSGNAALYRGNWKISRIPTPLGDGKWHMYDLATDPGETTDLASARPELFQDMQNEYLSYADEVGVVPVPADYNPFKQIKKNVVSKMAREHWPGLLVAGLVLLTILFFSFRWVGRRLRP</sequence>
<dbReference type="RefSeq" id="WP_108792596.1">
    <property type="nucleotide sequence ID" value="NZ_ONZG01000022.1"/>
</dbReference>
<protein>
    <submittedName>
        <fullName evidence="5">Arylsulfatase</fullName>
        <ecNumber evidence="5">3.1.6.1</ecNumber>
    </submittedName>
</protein>
<proteinExistence type="inferred from homology"/>
<dbReference type="InterPro" id="IPR017850">
    <property type="entry name" value="Alkaline_phosphatase_core_sf"/>
</dbReference>
<dbReference type="PANTHER" id="PTHR42693:SF33">
    <property type="entry name" value="ARYLSULFATASE"/>
    <property type="match status" value="1"/>
</dbReference>
<comment type="similarity">
    <text evidence="1">Belongs to the sulfatase family.</text>
</comment>
<dbReference type="GO" id="GO:0004065">
    <property type="term" value="F:arylsulfatase activity"/>
    <property type="evidence" value="ECO:0007669"/>
    <property type="project" value="UniProtKB-EC"/>
</dbReference>
<dbReference type="AlphaFoldDB" id="A0A2R8CG30"/>
<feature type="chain" id="PRO_5015321006" evidence="3">
    <location>
        <begin position="20"/>
        <end position="584"/>
    </location>
</feature>
<evidence type="ECO:0000313" key="6">
    <source>
        <dbReference type="Proteomes" id="UP000244898"/>
    </source>
</evidence>
<dbReference type="EC" id="3.1.6.1" evidence="5"/>
<accession>A0A2R8CG30</accession>
<reference evidence="6" key="1">
    <citation type="submission" date="2018-03" db="EMBL/GenBank/DDBJ databases">
        <authorList>
            <person name="Rodrigo-Torres L."/>
            <person name="Arahal R. D."/>
            <person name="Lucena T."/>
        </authorList>
    </citation>
    <scope>NUCLEOTIDE SEQUENCE [LARGE SCALE GENOMIC DNA]</scope>
    <source>
        <strain evidence="6">CECT 7615</strain>
    </source>
</reference>
<keyword evidence="2" id="KW-0472">Membrane</keyword>
<evidence type="ECO:0000256" key="3">
    <source>
        <dbReference type="SAM" id="SignalP"/>
    </source>
</evidence>
<dbReference type="Gene3D" id="3.30.1120.10">
    <property type="match status" value="1"/>
</dbReference>
<dbReference type="CDD" id="cd16025">
    <property type="entry name" value="PAS_like"/>
    <property type="match status" value="1"/>
</dbReference>
<keyword evidence="5" id="KW-0378">Hydrolase</keyword>
<dbReference type="Proteomes" id="UP000244898">
    <property type="component" value="Unassembled WGS sequence"/>
</dbReference>
<keyword evidence="6" id="KW-1185">Reference proteome</keyword>
<gene>
    <name evidence="5" type="primary">atsA_7</name>
    <name evidence="5" type="ORF">TRM7615_04924</name>
</gene>
<keyword evidence="3" id="KW-0732">Signal</keyword>
<dbReference type="SUPFAM" id="SSF53649">
    <property type="entry name" value="Alkaline phosphatase-like"/>
    <property type="match status" value="1"/>
</dbReference>
<keyword evidence="2" id="KW-0812">Transmembrane</keyword>
<dbReference type="Gene3D" id="3.40.720.10">
    <property type="entry name" value="Alkaline Phosphatase, subunit A"/>
    <property type="match status" value="1"/>
</dbReference>
<dbReference type="EMBL" id="ONZG01000022">
    <property type="protein sequence ID" value="SPJ31381.1"/>
    <property type="molecule type" value="Genomic_DNA"/>
</dbReference>
<dbReference type="PANTHER" id="PTHR42693">
    <property type="entry name" value="ARYLSULFATASE FAMILY MEMBER"/>
    <property type="match status" value="1"/>
</dbReference>
<feature type="transmembrane region" description="Helical" evidence="2">
    <location>
        <begin position="557"/>
        <end position="578"/>
    </location>
</feature>
<dbReference type="InterPro" id="IPR000917">
    <property type="entry name" value="Sulfatase_N"/>
</dbReference>